<evidence type="ECO:0000256" key="9">
    <source>
        <dbReference type="SAM" id="MobiDB-lite"/>
    </source>
</evidence>
<feature type="domain" description="Ubiquinone biosynthesis protein COQ9 HTH" evidence="11">
    <location>
        <begin position="78"/>
        <end position="101"/>
    </location>
</feature>
<keyword evidence="12" id="KW-0830">Ubiquinone</keyword>
<evidence type="ECO:0000256" key="8">
    <source>
        <dbReference type="RuleBase" id="RU366063"/>
    </source>
</evidence>
<evidence type="ECO:0000256" key="3">
    <source>
        <dbReference type="ARBA" id="ARBA00010766"/>
    </source>
</evidence>
<evidence type="ECO:0000256" key="2">
    <source>
        <dbReference type="ARBA" id="ARBA00004749"/>
    </source>
</evidence>
<evidence type="ECO:0000256" key="1">
    <source>
        <dbReference type="ARBA" id="ARBA00004173"/>
    </source>
</evidence>
<comment type="similarity">
    <text evidence="3 8">Belongs to the COQ9 family.</text>
</comment>
<dbReference type="InterPro" id="IPR012762">
    <property type="entry name" value="Ubiq_biosynth_COQ9"/>
</dbReference>
<dbReference type="Pfam" id="PF21392">
    <property type="entry name" value="COQ9_N"/>
    <property type="match status" value="1"/>
</dbReference>
<comment type="function">
    <text evidence="8">Membrane-associated protein that warps the membrane surface to access and bind aromatic isoprenes with high specificity, including ubiquinone (CoQ) isoprene intermediates and presents them directly to Coq7, therefore facilitating the Coq7-mediated hydroxylase step. Participates in the biosynthesis of coenzyme Q, also named ubiquinone, an essential lipid-soluble electron transporter for aerobic cellular respiration.</text>
</comment>
<organism evidence="12 13">
    <name type="scientific">Rhizophlyctis rosea</name>
    <dbReference type="NCBI Taxonomy" id="64517"/>
    <lineage>
        <taxon>Eukaryota</taxon>
        <taxon>Fungi</taxon>
        <taxon>Fungi incertae sedis</taxon>
        <taxon>Chytridiomycota</taxon>
        <taxon>Chytridiomycota incertae sedis</taxon>
        <taxon>Chytridiomycetes</taxon>
        <taxon>Rhizophlyctidales</taxon>
        <taxon>Rhizophlyctidaceae</taxon>
        <taxon>Rhizophlyctis</taxon>
    </lineage>
</organism>
<dbReference type="FunFam" id="1.10.357.10:FF:000004">
    <property type="entry name" value="Ubiquinone biosynthesis protein COQ9, mitochondrial"/>
    <property type="match status" value="1"/>
</dbReference>
<dbReference type="Pfam" id="PF08511">
    <property type="entry name" value="COQ9"/>
    <property type="match status" value="1"/>
</dbReference>
<sequence>MQRLSCLRPLRLTSPRPLQPALQASRNTLPSLLTLKRSQASHPTTTPPPPSEKTTDFEVRYINSGPEHADTSSKPTTRILNASLDFVPTYGWTLKALEQGAASLGYPSITHGLFPRGGIELVEYFVQSSTRKLRGELGQHDLASMKVTAKIRTACIARLKMTAPYIKRWPEAVALMMQPQNLPNTMKDLGELMDEMWHIAGDRSVDMNWYSKRMMLAGVYTSTELYMTQDKSPDCEETWAFLDRRLQDVGTVGRTTAEVSSIVNFGVKSAYGFLQSRGIRGPFA</sequence>
<keyword evidence="5" id="KW-0809">Transit peptide</keyword>
<evidence type="ECO:0000313" key="12">
    <source>
        <dbReference type="EMBL" id="KAJ3055252.1"/>
    </source>
</evidence>
<proteinExistence type="inferred from homology"/>
<evidence type="ECO:0000256" key="7">
    <source>
        <dbReference type="ARBA" id="ARBA00023128"/>
    </source>
</evidence>
<evidence type="ECO:0000259" key="10">
    <source>
        <dbReference type="Pfam" id="PF08511"/>
    </source>
</evidence>
<protein>
    <recommendedName>
        <fullName evidence="8">Ubiquinone biosynthesis protein</fullName>
    </recommendedName>
</protein>
<evidence type="ECO:0000256" key="6">
    <source>
        <dbReference type="ARBA" id="ARBA00023121"/>
    </source>
</evidence>
<dbReference type="NCBIfam" id="TIGR02396">
    <property type="entry name" value="diverge_rpsU"/>
    <property type="match status" value="1"/>
</dbReference>
<dbReference type="Gene3D" id="1.10.357.10">
    <property type="entry name" value="Tetracycline Repressor, domain 2"/>
    <property type="match status" value="1"/>
</dbReference>
<dbReference type="GO" id="GO:0008289">
    <property type="term" value="F:lipid binding"/>
    <property type="evidence" value="ECO:0007669"/>
    <property type="project" value="UniProtKB-UniRule"/>
</dbReference>
<keyword evidence="7 8" id="KW-0496">Mitochondrion</keyword>
<dbReference type="InterPro" id="IPR013718">
    <property type="entry name" value="COQ9_C"/>
</dbReference>
<evidence type="ECO:0000313" key="13">
    <source>
        <dbReference type="Proteomes" id="UP001212841"/>
    </source>
</evidence>
<keyword evidence="6 8" id="KW-0446">Lipid-binding</keyword>
<keyword evidence="4 8" id="KW-0831">Ubiquinone biosynthesis</keyword>
<evidence type="ECO:0000256" key="5">
    <source>
        <dbReference type="ARBA" id="ARBA00022946"/>
    </source>
</evidence>
<dbReference type="GO" id="GO:0006744">
    <property type="term" value="P:ubiquinone biosynthetic process"/>
    <property type="evidence" value="ECO:0007669"/>
    <property type="project" value="UniProtKB-UniRule"/>
</dbReference>
<comment type="pathway">
    <text evidence="2 8">Cofactor biosynthesis; ubiquinone biosynthesis.</text>
</comment>
<feature type="domain" description="COQ9 C-terminal" evidence="10">
    <location>
        <begin position="183"/>
        <end position="252"/>
    </location>
</feature>
<dbReference type="EMBL" id="JADGJD010000088">
    <property type="protein sequence ID" value="KAJ3055252.1"/>
    <property type="molecule type" value="Genomic_DNA"/>
</dbReference>
<dbReference type="InterPro" id="IPR048674">
    <property type="entry name" value="COQ9_HTH"/>
</dbReference>
<accession>A0AAD5SK29</accession>
<evidence type="ECO:0000256" key="4">
    <source>
        <dbReference type="ARBA" id="ARBA00022688"/>
    </source>
</evidence>
<reference evidence="12" key="1">
    <citation type="submission" date="2020-05" db="EMBL/GenBank/DDBJ databases">
        <title>Phylogenomic resolution of chytrid fungi.</title>
        <authorList>
            <person name="Stajich J.E."/>
            <person name="Amses K."/>
            <person name="Simmons R."/>
            <person name="Seto K."/>
            <person name="Myers J."/>
            <person name="Bonds A."/>
            <person name="Quandt C.A."/>
            <person name="Barry K."/>
            <person name="Liu P."/>
            <person name="Grigoriev I."/>
            <person name="Longcore J.E."/>
            <person name="James T.Y."/>
        </authorList>
    </citation>
    <scope>NUCLEOTIDE SEQUENCE</scope>
    <source>
        <strain evidence="12">JEL0318</strain>
    </source>
</reference>
<dbReference type="AlphaFoldDB" id="A0AAD5SK29"/>
<dbReference type="PANTHER" id="PTHR21427:SF19">
    <property type="entry name" value="UBIQUINONE BIOSYNTHESIS PROTEIN COQ9, MITOCHONDRIAL"/>
    <property type="match status" value="1"/>
</dbReference>
<name>A0AAD5SK29_9FUNG</name>
<feature type="region of interest" description="Disordered" evidence="9">
    <location>
        <begin position="36"/>
        <end position="56"/>
    </location>
</feature>
<comment type="caution">
    <text evidence="12">The sequence shown here is derived from an EMBL/GenBank/DDBJ whole genome shotgun (WGS) entry which is preliminary data.</text>
</comment>
<keyword evidence="13" id="KW-1185">Reference proteome</keyword>
<dbReference type="PANTHER" id="PTHR21427">
    <property type="entry name" value="UBIQUINONE BIOSYNTHESIS PROTEIN COQ9, MITOCHONDRIAL"/>
    <property type="match status" value="1"/>
</dbReference>
<dbReference type="GO" id="GO:0005743">
    <property type="term" value="C:mitochondrial inner membrane"/>
    <property type="evidence" value="ECO:0007669"/>
    <property type="project" value="TreeGrafter"/>
</dbReference>
<evidence type="ECO:0000259" key="11">
    <source>
        <dbReference type="Pfam" id="PF21392"/>
    </source>
</evidence>
<gene>
    <name evidence="12" type="primary">COQ9</name>
    <name evidence="12" type="ORF">HK097_011053</name>
</gene>
<comment type="subcellular location">
    <subcellularLocation>
        <location evidence="1 8">Mitochondrion</location>
    </subcellularLocation>
</comment>
<dbReference type="Proteomes" id="UP001212841">
    <property type="component" value="Unassembled WGS sequence"/>
</dbReference>